<protein>
    <submittedName>
        <fullName evidence="2">Alpha/beta hydrolase</fullName>
    </submittedName>
</protein>
<dbReference type="PRINTS" id="PR00111">
    <property type="entry name" value="ABHYDROLASE"/>
</dbReference>
<organism evidence="2 3">
    <name type="scientific">Corynebacterium hylobatis</name>
    <dbReference type="NCBI Taxonomy" id="1859290"/>
    <lineage>
        <taxon>Bacteria</taxon>
        <taxon>Bacillati</taxon>
        <taxon>Actinomycetota</taxon>
        <taxon>Actinomycetes</taxon>
        <taxon>Mycobacteriales</taxon>
        <taxon>Corynebacteriaceae</taxon>
        <taxon>Corynebacterium</taxon>
    </lineage>
</organism>
<sequence length="284" mass="31785">MLTQDLMIPRTTTINDVEITYYDSEDTRNHPDDVLVLIHGTSGSTAAHFGFLYPVLAARQRVISIDWAQVDPTRPLETDDLVEQVTTTIRHLLPGQRVILLGYSLGAVVAAKIAADHPDLVDRLVLVAGWIRTDLQQILRNDVWHALRRAGDEQALREYSTFCAFGGPFLATKTLSDMQPGMQAMTFDEFGDQQMELNRRIDITAEAETITAPTLVISCTHDQMVPTRHQLALFGAIENSRYVEIPTGHAVVFERPSELSHHIQQFMDNPDQYDAGTIIPTPKP</sequence>
<keyword evidence="3" id="KW-1185">Reference proteome</keyword>
<dbReference type="GO" id="GO:0016787">
    <property type="term" value="F:hydrolase activity"/>
    <property type="evidence" value="ECO:0007669"/>
    <property type="project" value="UniProtKB-KW"/>
</dbReference>
<dbReference type="InterPro" id="IPR050266">
    <property type="entry name" value="AB_hydrolase_sf"/>
</dbReference>
<dbReference type="RefSeq" id="WP_126120009.1">
    <property type="nucleotide sequence ID" value="NZ_RXHJ01000004.1"/>
</dbReference>
<dbReference type="SUPFAM" id="SSF53474">
    <property type="entry name" value="alpha/beta-Hydrolases"/>
    <property type="match status" value="1"/>
</dbReference>
<evidence type="ECO:0000313" key="3">
    <source>
        <dbReference type="Proteomes" id="UP000274907"/>
    </source>
</evidence>
<evidence type="ECO:0000313" key="2">
    <source>
        <dbReference type="EMBL" id="RSZ64743.1"/>
    </source>
</evidence>
<proteinExistence type="predicted"/>
<name>A0A430I0A1_9CORY</name>
<keyword evidence="2" id="KW-0378">Hydrolase</keyword>
<dbReference type="OrthoDB" id="4944883at2"/>
<dbReference type="EMBL" id="RXHJ01000004">
    <property type="protein sequence ID" value="RSZ64743.1"/>
    <property type="molecule type" value="Genomic_DNA"/>
</dbReference>
<dbReference type="Gene3D" id="3.40.50.1820">
    <property type="entry name" value="alpha/beta hydrolase"/>
    <property type="match status" value="1"/>
</dbReference>
<reference evidence="2 3" key="1">
    <citation type="submission" date="2018-12" db="EMBL/GenBank/DDBJ databases">
        <title>YIM 101343 draft genome.</title>
        <authorList>
            <person name="Chen X."/>
        </authorList>
    </citation>
    <scope>NUCLEOTIDE SEQUENCE [LARGE SCALE GENOMIC DNA]</scope>
    <source>
        <strain evidence="2 3">YIM 101343</strain>
    </source>
</reference>
<gene>
    <name evidence="2" type="ORF">EAH68_03860</name>
</gene>
<dbReference type="InterPro" id="IPR000073">
    <property type="entry name" value="AB_hydrolase_1"/>
</dbReference>
<accession>A0A430I0A1</accession>
<dbReference type="InterPro" id="IPR029058">
    <property type="entry name" value="AB_hydrolase_fold"/>
</dbReference>
<dbReference type="PANTHER" id="PTHR43798">
    <property type="entry name" value="MONOACYLGLYCEROL LIPASE"/>
    <property type="match status" value="1"/>
</dbReference>
<dbReference type="Pfam" id="PF00561">
    <property type="entry name" value="Abhydrolase_1"/>
    <property type="match status" value="1"/>
</dbReference>
<dbReference type="PANTHER" id="PTHR43798:SF33">
    <property type="entry name" value="HYDROLASE, PUTATIVE (AFU_ORTHOLOGUE AFUA_2G14860)-RELATED"/>
    <property type="match status" value="1"/>
</dbReference>
<dbReference type="Proteomes" id="UP000274907">
    <property type="component" value="Unassembled WGS sequence"/>
</dbReference>
<comment type="caution">
    <text evidence="2">The sequence shown here is derived from an EMBL/GenBank/DDBJ whole genome shotgun (WGS) entry which is preliminary data.</text>
</comment>
<feature type="domain" description="AB hydrolase-1" evidence="1">
    <location>
        <begin position="34"/>
        <end position="256"/>
    </location>
</feature>
<dbReference type="GO" id="GO:0016020">
    <property type="term" value="C:membrane"/>
    <property type="evidence" value="ECO:0007669"/>
    <property type="project" value="TreeGrafter"/>
</dbReference>
<dbReference type="AlphaFoldDB" id="A0A430I0A1"/>
<evidence type="ECO:0000259" key="1">
    <source>
        <dbReference type="Pfam" id="PF00561"/>
    </source>
</evidence>